<dbReference type="EMBL" id="JH712166">
    <property type="protein sequence ID" value="EFO18427.2"/>
    <property type="molecule type" value="Genomic_DNA"/>
</dbReference>
<feature type="compositionally biased region" description="Basic and acidic residues" evidence="1">
    <location>
        <begin position="148"/>
        <end position="159"/>
    </location>
</feature>
<dbReference type="AlphaFoldDB" id="A0A1S0TR64"/>
<dbReference type="RefSeq" id="XP_020301746.1">
    <property type="nucleotide sequence ID" value="XM_020448078.1"/>
</dbReference>
<feature type="compositionally biased region" description="Low complexity" evidence="1">
    <location>
        <begin position="66"/>
        <end position="83"/>
    </location>
</feature>
<gene>
    <name evidence="2" type="ORF">LOAG_10067</name>
</gene>
<protein>
    <submittedName>
        <fullName evidence="2">Uncharacterized protein</fullName>
    </submittedName>
</protein>
<feature type="region of interest" description="Disordered" evidence="1">
    <location>
        <begin position="60"/>
        <end position="89"/>
    </location>
</feature>
<dbReference type="InParanoid" id="A0A1S0TR64"/>
<dbReference type="GeneID" id="9947509"/>
<organism evidence="2">
    <name type="scientific">Loa loa</name>
    <name type="common">Eye worm</name>
    <name type="synonym">Filaria loa</name>
    <dbReference type="NCBI Taxonomy" id="7209"/>
    <lineage>
        <taxon>Eukaryota</taxon>
        <taxon>Metazoa</taxon>
        <taxon>Ecdysozoa</taxon>
        <taxon>Nematoda</taxon>
        <taxon>Chromadorea</taxon>
        <taxon>Rhabditida</taxon>
        <taxon>Spirurina</taxon>
        <taxon>Spiruromorpha</taxon>
        <taxon>Filarioidea</taxon>
        <taxon>Onchocercidae</taxon>
        <taxon>Loa</taxon>
    </lineage>
</organism>
<proteinExistence type="predicted"/>
<feature type="region of interest" description="Disordered" evidence="1">
    <location>
        <begin position="123"/>
        <end position="159"/>
    </location>
</feature>
<evidence type="ECO:0000313" key="2">
    <source>
        <dbReference type="EMBL" id="EFO18427.2"/>
    </source>
</evidence>
<dbReference type="KEGG" id="loa:LOAG_10067"/>
<reference evidence="2" key="1">
    <citation type="submission" date="2012-04" db="EMBL/GenBank/DDBJ databases">
        <title>The Genome Sequence of Loa loa.</title>
        <authorList>
            <consortium name="The Broad Institute Genome Sequencing Platform"/>
            <consortium name="Broad Institute Genome Sequencing Center for Infectious Disease"/>
            <person name="Nutman T.B."/>
            <person name="Fink D.L."/>
            <person name="Russ C."/>
            <person name="Young S."/>
            <person name="Zeng Q."/>
            <person name="Gargeya S."/>
            <person name="Alvarado L."/>
            <person name="Berlin A."/>
            <person name="Chapman S.B."/>
            <person name="Chen Z."/>
            <person name="Freedman E."/>
            <person name="Gellesch M."/>
            <person name="Goldberg J."/>
            <person name="Griggs A."/>
            <person name="Gujja S."/>
            <person name="Heilman E.R."/>
            <person name="Heiman D."/>
            <person name="Howarth C."/>
            <person name="Mehta T."/>
            <person name="Neiman D."/>
            <person name="Pearson M."/>
            <person name="Roberts A."/>
            <person name="Saif S."/>
            <person name="Shea T."/>
            <person name="Shenoy N."/>
            <person name="Sisk P."/>
            <person name="Stolte C."/>
            <person name="Sykes S."/>
            <person name="White J."/>
            <person name="Yandava C."/>
            <person name="Haas B."/>
            <person name="Henn M.R."/>
            <person name="Nusbaum C."/>
            <person name="Birren B."/>
        </authorList>
    </citation>
    <scope>NUCLEOTIDE SEQUENCE [LARGE SCALE GENOMIC DNA]</scope>
</reference>
<evidence type="ECO:0000256" key="1">
    <source>
        <dbReference type="SAM" id="MobiDB-lite"/>
    </source>
</evidence>
<dbReference type="CTD" id="9947509"/>
<name>A0A1S0TR64_LOALO</name>
<accession>A0A1S0TR64</accession>
<feature type="compositionally biased region" description="Polar residues" evidence="1">
    <location>
        <begin position="130"/>
        <end position="144"/>
    </location>
</feature>
<dbReference type="OrthoDB" id="5853851at2759"/>
<sequence>MESNSTKSIAELTIPTKGIFGMQQSSWVESLENDDENVAQKMNPIATDRNKSRTTISHCESFDNDNSNVNQISSPSISSAESSGFEKITISSVPNTQTIRERIRKTVIQEMEEKRDTAKLNKRLQRQQRNKLTNQDSLRSVTEMNQEELDRQIEHSMKC</sequence>